<comment type="caution">
    <text evidence="7">The sequence shown here is derived from an EMBL/GenBank/DDBJ whole genome shotgun (WGS) entry which is preliminary data.</text>
</comment>
<evidence type="ECO:0000256" key="2">
    <source>
        <dbReference type="ARBA" id="ARBA00004714"/>
    </source>
</evidence>
<protein>
    <recommendedName>
        <fullName evidence="4">fructose-bisphosphate aldolase</fullName>
        <ecNumber evidence="4">4.1.2.13</ecNumber>
    </recommendedName>
</protein>
<evidence type="ECO:0000256" key="3">
    <source>
        <dbReference type="ARBA" id="ARBA00010387"/>
    </source>
</evidence>
<evidence type="ECO:0000256" key="5">
    <source>
        <dbReference type="ARBA" id="ARBA00023152"/>
    </source>
</evidence>
<dbReference type="Gene3D" id="3.20.20.70">
    <property type="entry name" value="Aldolase class I"/>
    <property type="match status" value="1"/>
</dbReference>
<dbReference type="UniPathway" id="UPA00109">
    <property type="reaction ID" value="UER00183"/>
</dbReference>
<sequence>GLSPLPGAADGETYTRGLEGLEAACRGYAAEGAKFAKWRATLKVSSTLPSDLAVERNADDLARYAKICQ</sequence>
<evidence type="ECO:0000256" key="1">
    <source>
        <dbReference type="ARBA" id="ARBA00000441"/>
    </source>
</evidence>
<dbReference type="AlphaFoldDB" id="A0A2J7ZFY2"/>
<dbReference type="GO" id="GO:0006096">
    <property type="term" value="P:glycolytic process"/>
    <property type="evidence" value="ECO:0007669"/>
    <property type="project" value="UniProtKB-UniPathway"/>
</dbReference>
<feature type="non-terminal residue" evidence="7">
    <location>
        <position position="69"/>
    </location>
</feature>
<dbReference type="EC" id="4.1.2.13" evidence="4"/>
<keyword evidence="8" id="KW-1185">Reference proteome</keyword>
<reference evidence="7 8" key="1">
    <citation type="journal article" date="2017" name="Mol. Biol. Evol.">
        <title>The 4-celled Tetrabaena socialis nuclear genome reveals the essential components for genetic control of cell number at the origin of multicellularity in the volvocine lineage.</title>
        <authorList>
            <person name="Featherston J."/>
            <person name="Arakaki Y."/>
            <person name="Hanschen E.R."/>
            <person name="Ferris P.J."/>
            <person name="Michod R.E."/>
            <person name="Olson B.J.S.C."/>
            <person name="Nozaki H."/>
            <person name="Durand P.M."/>
        </authorList>
    </citation>
    <scope>NUCLEOTIDE SEQUENCE [LARGE SCALE GENOMIC DNA]</scope>
    <source>
        <strain evidence="7 8">NIES-571</strain>
    </source>
</reference>
<keyword evidence="6" id="KW-0456">Lyase</keyword>
<comment type="similarity">
    <text evidence="3">Belongs to the class I fructose-bisphosphate aldolase family.</text>
</comment>
<dbReference type="OrthoDB" id="36455at2759"/>
<keyword evidence="5" id="KW-0324">Glycolysis</keyword>
<accession>A0A2J7ZFY2</accession>
<name>A0A2J7ZFY2_9CHLO</name>
<comment type="catalytic activity">
    <reaction evidence="1">
        <text>beta-D-fructose 1,6-bisphosphate = D-glyceraldehyde 3-phosphate + dihydroxyacetone phosphate</text>
        <dbReference type="Rhea" id="RHEA:14729"/>
        <dbReference type="ChEBI" id="CHEBI:32966"/>
        <dbReference type="ChEBI" id="CHEBI:57642"/>
        <dbReference type="ChEBI" id="CHEBI:59776"/>
        <dbReference type="EC" id="4.1.2.13"/>
    </reaction>
</comment>
<evidence type="ECO:0000313" key="8">
    <source>
        <dbReference type="Proteomes" id="UP000236333"/>
    </source>
</evidence>
<dbReference type="InterPro" id="IPR013785">
    <property type="entry name" value="Aldolase_TIM"/>
</dbReference>
<evidence type="ECO:0000256" key="4">
    <source>
        <dbReference type="ARBA" id="ARBA00013068"/>
    </source>
</evidence>
<comment type="pathway">
    <text evidence="2">Carbohydrate degradation; glycolysis; D-glyceraldehyde 3-phosphate and glycerone phosphate from D-glucose: step 4/4.</text>
</comment>
<dbReference type="GO" id="GO:0004332">
    <property type="term" value="F:fructose-bisphosphate aldolase activity"/>
    <property type="evidence" value="ECO:0007669"/>
    <property type="project" value="UniProtKB-EC"/>
</dbReference>
<proteinExistence type="inferred from homology"/>
<evidence type="ECO:0000256" key="6">
    <source>
        <dbReference type="ARBA" id="ARBA00023239"/>
    </source>
</evidence>
<dbReference type="InterPro" id="IPR000741">
    <property type="entry name" value="FBA_I"/>
</dbReference>
<dbReference type="EMBL" id="PGGS01003795">
    <property type="protein sequence ID" value="PNG99180.1"/>
    <property type="molecule type" value="Genomic_DNA"/>
</dbReference>
<feature type="non-terminal residue" evidence="7">
    <location>
        <position position="1"/>
    </location>
</feature>
<evidence type="ECO:0000313" key="7">
    <source>
        <dbReference type="EMBL" id="PNG99180.1"/>
    </source>
</evidence>
<dbReference type="SUPFAM" id="SSF51569">
    <property type="entry name" value="Aldolase"/>
    <property type="match status" value="1"/>
</dbReference>
<dbReference type="PANTHER" id="PTHR11627">
    <property type="entry name" value="FRUCTOSE-BISPHOSPHATE ALDOLASE"/>
    <property type="match status" value="1"/>
</dbReference>
<gene>
    <name evidence="7" type="ORF">TSOC_015046</name>
</gene>
<organism evidence="7 8">
    <name type="scientific">Tetrabaena socialis</name>
    <dbReference type="NCBI Taxonomy" id="47790"/>
    <lineage>
        <taxon>Eukaryota</taxon>
        <taxon>Viridiplantae</taxon>
        <taxon>Chlorophyta</taxon>
        <taxon>core chlorophytes</taxon>
        <taxon>Chlorophyceae</taxon>
        <taxon>CS clade</taxon>
        <taxon>Chlamydomonadales</taxon>
        <taxon>Tetrabaenaceae</taxon>
        <taxon>Tetrabaena</taxon>
    </lineage>
</organism>
<dbReference type="Pfam" id="PF00274">
    <property type="entry name" value="Glycolytic"/>
    <property type="match status" value="1"/>
</dbReference>
<dbReference type="Proteomes" id="UP000236333">
    <property type="component" value="Unassembled WGS sequence"/>
</dbReference>